<gene>
    <name evidence="2" type="ORF">Back11_04040</name>
</gene>
<keyword evidence="1" id="KW-0812">Transmembrane</keyword>
<accession>A0A3G9J7T9</accession>
<sequence length="116" mass="12886">MVLDGTVHEAGHFHVLHGSGGAYLDILSAGTGFHYFLLLYKAALISSGRAELAMRMEESNPTQAVLPGLNPTSVWVLSGGEMGVNLIFVQRNHLVCPLYQWGNRFKLFIDNENRYH</sequence>
<keyword evidence="1" id="KW-1133">Transmembrane helix</keyword>
<dbReference type="EMBL" id="AP019308">
    <property type="protein sequence ID" value="BBH19059.1"/>
    <property type="molecule type" value="Genomic_DNA"/>
</dbReference>
<name>A0A3G9J7T9_9BACL</name>
<keyword evidence="1" id="KW-0472">Membrane</keyword>
<dbReference type="AlphaFoldDB" id="A0A3G9J7T9"/>
<proteinExistence type="predicted"/>
<evidence type="ECO:0000256" key="1">
    <source>
        <dbReference type="SAM" id="Phobius"/>
    </source>
</evidence>
<dbReference type="KEGG" id="pbk:Back11_04040"/>
<evidence type="ECO:0000313" key="3">
    <source>
        <dbReference type="Proteomes" id="UP000275368"/>
    </source>
</evidence>
<organism evidence="2 3">
    <name type="scientific">Paenibacillus baekrokdamisoli</name>
    <dbReference type="NCBI Taxonomy" id="1712516"/>
    <lineage>
        <taxon>Bacteria</taxon>
        <taxon>Bacillati</taxon>
        <taxon>Bacillota</taxon>
        <taxon>Bacilli</taxon>
        <taxon>Bacillales</taxon>
        <taxon>Paenibacillaceae</taxon>
        <taxon>Paenibacillus</taxon>
    </lineage>
</organism>
<feature type="transmembrane region" description="Helical" evidence="1">
    <location>
        <begin position="20"/>
        <end position="40"/>
    </location>
</feature>
<dbReference type="Proteomes" id="UP000275368">
    <property type="component" value="Chromosome"/>
</dbReference>
<protein>
    <submittedName>
        <fullName evidence="2">Uncharacterized protein</fullName>
    </submittedName>
</protein>
<keyword evidence="3" id="KW-1185">Reference proteome</keyword>
<evidence type="ECO:0000313" key="2">
    <source>
        <dbReference type="EMBL" id="BBH19059.1"/>
    </source>
</evidence>
<reference evidence="2 3" key="1">
    <citation type="submission" date="2018-11" db="EMBL/GenBank/DDBJ databases">
        <title>Complete genome sequence of Paenibacillus baekrokdamisoli strain KCTC 33723.</title>
        <authorList>
            <person name="Kang S.W."/>
            <person name="Lee K.C."/>
            <person name="Kim K.K."/>
            <person name="Kim J.S."/>
            <person name="Kim D.S."/>
            <person name="Ko S.H."/>
            <person name="Yang S.H."/>
            <person name="Lee J.S."/>
        </authorList>
    </citation>
    <scope>NUCLEOTIDE SEQUENCE [LARGE SCALE GENOMIC DNA]</scope>
    <source>
        <strain evidence="2 3">KCTC 33723</strain>
    </source>
</reference>